<gene>
    <name evidence="1" type="ORF">HKK74_31260</name>
</gene>
<evidence type="ECO:0000313" key="2">
    <source>
        <dbReference type="Proteomes" id="UP000805614"/>
    </source>
</evidence>
<dbReference type="RefSeq" id="WP_187246984.1">
    <property type="nucleotide sequence ID" value="NZ_BAAAOK010000004.1"/>
</dbReference>
<protein>
    <submittedName>
        <fullName evidence="1">Uncharacterized protein</fullName>
    </submittedName>
</protein>
<dbReference type="EMBL" id="JABVEC010000033">
    <property type="protein sequence ID" value="MBC6469937.1"/>
    <property type="molecule type" value="Genomic_DNA"/>
</dbReference>
<accession>A0ABR7LYK5</accession>
<keyword evidence="2" id="KW-1185">Reference proteome</keyword>
<sequence length="78" mass="7782">MLAVLTAVDALFVEGGYDNEPPDGVLGQESARLVEGPVRADAQGAAFVGGGDEAEQQLGCGVVQGAKPAPSSGWARVA</sequence>
<name>A0ABR7LYK5_9ACTN</name>
<comment type="caution">
    <text evidence="1">The sequence shown here is derived from an EMBL/GenBank/DDBJ whole genome shotgun (WGS) entry which is preliminary data.</text>
</comment>
<dbReference type="Proteomes" id="UP000805614">
    <property type="component" value="Unassembled WGS sequence"/>
</dbReference>
<evidence type="ECO:0000313" key="1">
    <source>
        <dbReference type="EMBL" id="MBC6469937.1"/>
    </source>
</evidence>
<reference evidence="1 2" key="1">
    <citation type="submission" date="2020-06" db="EMBL/GenBank/DDBJ databases">
        <title>Actinomadura xiongansis sp. nov., isolated from soil of Baiyangdian.</title>
        <authorList>
            <person name="Zhang X."/>
        </authorList>
    </citation>
    <scope>NUCLEOTIDE SEQUENCE [LARGE SCALE GENOMIC DNA]</scope>
    <source>
        <strain evidence="1 2">HBUM206468</strain>
    </source>
</reference>
<proteinExistence type="predicted"/>
<organism evidence="1 2">
    <name type="scientific">Actinomadura alba</name>
    <dbReference type="NCBI Taxonomy" id="406431"/>
    <lineage>
        <taxon>Bacteria</taxon>
        <taxon>Bacillati</taxon>
        <taxon>Actinomycetota</taxon>
        <taxon>Actinomycetes</taxon>
        <taxon>Streptosporangiales</taxon>
        <taxon>Thermomonosporaceae</taxon>
        <taxon>Actinomadura</taxon>
    </lineage>
</organism>